<dbReference type="Proteomes" id="UP001165122">
    <property type="component" value="Unassembled WGS sequence"/>
</dbReference>
<comment type="caution">
    <text evidence="4">The sequence shown here is derived from an EMBL/GenBank/DDBJ whole genome shotgun (WGS) entry which is preliminary data.</text>
</comment>
<name>A0A9W7E203_9STRA</name>
<dbReference type="GO" id="GO:0005739">
    <property type="term" value="C:mitochondrion"/>
    <property type="evidence" value="ECO:0007669"/>
    <property type="project" value="TreeGrafter"/>
</dbReference>
<dbReference type="InterPro" id="IPR045078">
    <property type="entry name" value="TST/MPST-like"/>
</dbReference>
<dbReference type="InterPro" id="IPR001763">
    <property type="entry name" value="Rhodanese-like_dom"/>
</dbReference>
<keyword evidence="2" id="KW-0677">Repeat</keyword>
<accession>A0A9W7E203</accession>
<feature type="domain" description="Rhodanese" evidence="3">
    <location>
        <begin position="176"/>
        <end position="295"/>
    </location>
</feature>
<dbReference type="Gene3D" id="3.40.250.10">
    <property type="entry name" value="Rhodanese-like domain"/>
    <property type="match status" value="1"/>
</dbReference>
<reference evidence="5" key="1">
    <citation type="journal article" date="2023" name="Commun. Biol.">
        <title>Genome analysis of Parmales, the sister group of diatoms, reveals the evolutionary specialization of diatoms from phago-mixotrophs to photoautotrophs.</title>
        <authorList>
            <person name="Ban H."/>
            <person name="Sato S."/>
            <person name="Yoshikawa S."/>
            <person name="Yamada K."/>
            <person name="Nakamura Y."/>
            <person name="Ichinomiya M."/>
            <person name="Sato N."/>
            <person name="Blanc-Mathieu R."/>
            <person name="Endo H."/>
            <person name="Kuwata A."/>
            <person name="Ogata H."/>
        </authorList>
    </citation>
    <scope>NUCLEOTIDE SEQUENCE [LARGE SCALE GENOMIC DNA]</scope>
    <source>
        <strain evidence="5">NIES 3700</strain>
    </source>
</reference>
<evidence type="ECO:0000256" key="2">
    <source>
        <dbReference type="ARBA" id="ARBA00022737"/>
    </source>
</evidence>
<evidence type="ECO:0000313" key="5">
    <source>
        <dbReference type="Proteomes" id="UP001165122"/>
    </source>
</evidence>
<evidence type="ECO:0000259" key="3">
    <source>
        <dbReference type="PROSITE" id="PS50206"/>
    </source>
</evidence>
<sequence length="298" mass="32274">MLISKRAISIFLISNRLLSTSAIRMSSSTFPTAPLASVPSLDTTWYLNPPSPLPSPTSTQPPFPSPFAVNSLSCGPGTHAPPSPTGLSSYLTSLSIKSTDPIQLYQSPKGLALYRSYYLLKHVFNHSGSISILQTPYTTSHSETSYTPYTTTGTPLTIPDTWGPLVSKTYVKKNLESDDHVILDARPYLRFTAEQKETREGCTSGHIKGSKSLPFPQLCADDLTALKSISECQEIFESKGVDFSSDQKIILTCGSGVTACYLAVALERCGIEQDRIAVYDGSWSEWGTSGEEAVTGPE</sequence>
<dbReference type="SMART" id="SM00450">
    <property type="entry name" value="RHOD"/>
    <property type="match status" value="1"/>
</dbReference>
<dbReference type="PANTHER" id="PTHR11364">
    <property type="entry name" value="THIOSULFATE SULFERTANSFERASE"/>
    <property type="match status" value="1"/>
</dbReference>
<dbReference type="Pfam" id="PF00581">
    <property type="entry name" value="Rhodanese"/>
    <property type="match status" value="1"/>
</dbReference>
<protein>
    <recommendedName>
        <fullName evidence="3">Rhodanese domain-containing protein</fullName>
    </recommendedName>
</protein>
<keyword evidence="5" id="KW-1185">Reference proteome</keyword>
<dbReference type="OrthoDB" id="270167at2759"/>
<keyword evidence="1" id="KW-0808">Transferase</keyword>
<dbReference type="PROSITE" id="PS50206">
    <property type="entry name" value="RHODANESE_3"/>
    <property type="match status" value="1"/>
</dbReference>
<dbReference type="AlphaFoldDB" id="A0A9W7E203"/>
<gene>
    <name evidence="4" type="ORF">TrLO_g6127</name>
</gene>
<evidence type="ECO:0000256" key="1">
    <source>
        <dbReference type="ARBA" id="ARBA00022679"/>
    </source>
</evidence>
<proteinExistence type="predicted"/>
<evidence type="ECO:0000313" key="4">
    <source>
        <dbReference type="EMBL" id="GMH63317.1"/>
    </source>
</evidence>
<dbReference type="EMBL" id="BRXW01000527">
    <property type="protein sequence ID" value="GMH63317.1"/>
    <property type="molecule type" value="Genomic_DNA"/>
</dbReference>
<dbReference type="CDD" id="cd01449">
    <property type="entry name" value="TST_Repeat_2"/>
    <property type="match status" value="1"/>
</dbReference>
<dbReference type="SUPFAM" id="SSF52821">
    <property type="entry name" value="Rhodanese/Cell cycle control phosphatase"/>
    <property type="match status" value="1"/>
</dbReference>
<dbReference type="GO" id="GO:0004792">
    <property type="term" value="F:thiosulfate-cyanide sulfurtransferase activity"/>
    <property type="evidence" value="ECO:0007669"/>
    <property type="project" value="TreeGrafter"/>
</dbReference>
<organism evidence="4 5">
    <name type="scientific">Triparma laevis f. longispina</name>
    <dbReference type="NCBI Taxonomy" id="1714387"/>
    <lineage>
        <taxon>Eukaryota</taxon>
        <taxon>Sar</taxon>
        <taxon>Stramenopiles</taxon>
        <taxon>Ochrophyta</taxon>
        <taxon>Bolidophyceae</taxon>
        <taxon>Parmales</taxon>
        <taxon>Triparmaceae</taxon>
        <taxon>Triparma</taxon>
    </lineage>
</organism>
<dbReference type="InterPro" id="IPR036873">
    <property type="entry name" value="Rhodanese-like_dom_sf"/>
</dbReference>
<dbReference type="PANTHER" id="PTHR11364:SF27">
    <property type="entry name" value="SULFURTRANSFERASE"/>
    <property type="match status" value="1"/>
</dbReference>